<evidence type="ECO:0000313" key="3">
    <source>
        <dbReference type="EnsemblMetazoa" id="AALB006775-PA"/>
    </source>
</evidence>
<feature type="chain" id="PRO_5043702606" description="Protein aurora borealis" evidence="2">
    <location>
        <begin position="24"/>
        <end position="495"/>
    </location>
</feature>
<dbReference type="EnsemblMetazoa" id="AALB006775-RA">
    <property type="protein sequence ID" value="AALB006775-PA"/>
    <property type="gene ID" value="AALB006775"/>
</dbReference>
<feature type="region of interest" description="Disordered" evidence="1">
    <location>
        <begin position="170"/>
        <end position="245"/>
    </location>
</feature>
<dbReference type="AlphaFoldDB" id="A0A182FJT0"/>
<protein>
    <recommendedName>
        <fullName evidence="5">Protein aurora borealis</fullName>
    </recommendedName>
</protein>
<organism evidence="3 4">
    <name type="scientific">Anopheles albimanus</name>
    <name type="common">New world malaria mosquito</name>
    <dbReference type="NCBI Taxonomy" id="7167"/>
    <lineage>
        <taxon>Eukaryota</taxon>
        <taxon>Metazoa</taxon>
        <taxon>Ecdysozoa</taxon>
        <taxon>Arthropoda</taxon>
        <taxon>Hexapoda</taxon>
        <taxon>Insecta</taxon>
        <taxon>Pterygota</taxon>
        <taxon>Neoptera</taxon>
        <taxon>Endopterygota</taxon>
        <taxon>Diptera</taxon>
        <taxon>Nematocera</taxon>
        <taxon>Culicoidea</taxon>
        <taxon>Culicidae</taxon>
        <taxon>Anophelinae</taxon>
        <taxon>Anopheles</taxon>
    </lineage>
</organism>
<dbReference type="VEuPathDB" id="VectorBase:AALB006775"/>
<accession>A0A182FJT0</accession>
<feature type="compositionally biased region" description="Polar residues" evidence="1">
    <location>
        <begin position="213"/>
        <end position="229"/>
    </location>
</feature>
<evidence type="ECO:0000256" key="1">
    <source>
        <dbReference type="SAM" id="MobiDB-lite"/>
    </source>
</evidence>
<reference evidence="3" key="2">
    <citation type="submission" date="2022-08" db="UniProtKB">
        <authorList>
            <consortium name="EnsemblMetazoa"/>
        </authorList>
    </citation>
    <scope>IDENTIFICATION</scope>
    <source>
        <strain evidence="3">STECLA/ALBI9_A</strain>
    </source>
</reference>
<name>A0A182FJT0_ANOAL</name>
<evidence type="ECO:0000256" key="2">
    <source>
        <dbReference type="SAM" id="SignalP"/>
    </source>
</evidence>
<evidence type="ECO:0000313" key="4">
    <source>
        <dbReference type="Proteomes" id="UP000069272"/>
    </source>
</evidence>
<reference evidence="3 4" key="1">
    <citation type="journal article" date="2017" name="G3 (Bethesda)">
        <title>The Physical Genome Mapping of Anopheles albimanus Corrected Scaffold Misassemblies and Identified Interarm Rearrangements in Genus Anopheles.</title>
        <authorList>
            <person name="Artemov G.N."/>
            <person name="Peery A.N."/>
            <person name="Jiang X."/>
            <person name="Tu Z."/>
            <person name="Stegniy V.N."/>
            <person name="Sharakhova M.V."/>
            <person name="Sharakhov I.V."/>
        </authorList>
    </citation>
    <scope>NUCLEOTIDE SEQUENCE [LARGE SCALE GENOMIC DNA]</scope>
    <source>
        <strain evidence="3 4">ALBI9_A</strain>
    </source>
</reference>
<dbReference type="Proteomes" id="UP000069272">
    <property type="component" value="Chromosome X"/>
</dbReference>
<evidence type="ECO:0008006" key="5">
    <source>
        <dbReference type="Google" id="ProtNLM"/>
    </source>
</evidence>
<feature type="signal peptide" evidence="2">
    <location>
        <begin position="1"/>
        <end position="23"/>
    </location>
</feature>
<feature type="compositionally biased region" description="Acidic residues" evidence="1">
    <location>
        <begin position="172"/>
        <end position="187"/>
    </location>
</feature>
<feature type="region of interest" description="Disordered" evidence="1">
    <location>
        <begin position="325"/>
        <end position="357"/>
    </location>
</feature>
<sequence>MPMLLPVLRISSCLTMITTYTTGTDCATYIVDPLAKPTLAPSVFGESSECRYVLPEIGGLADEIPLAATEAIGREEGTPRENRRAPISVCTSSPAARGLIEEYLAAKTRAANCQQQSSPLVAPPPPPIFHVMRGNTTPTSGVRGVTVSPQLVQRSRTSLDELAYKHPILLLDVDDDENEPEDEERGQEDENKENTNVDLPLESEGSNGEAREQSNSSVYRFNDRQQSVASGRAVNKSLDDDHDVGEMNPVQESLIVPRPKVIAFHSLKSLSDDQTEGPSNSLNDDQHAQQQLLHNSNTVQRAQPRCRLVRKVNQNILKTWEQLSGRANGSSDGSIEKSCQQKPAVVTGDSKRLRDDGELVPPTAARKQCFFGQDFALFGRTDQTAASYSSSTGNLLSDGHGSECGSTDRQSCLLYCPQQQQYNLSEEVIEFKRLGLESGHTRWRYQYHGKGSQTVLGSGMKAMATQASLLSAPRTLSPLQLALPREQISTTASMQ</sequence>
<keyword evidence="4" id="KW-1185">Reference proteome</keyword>
<dbReference type="VEuPathDB" id="VectorBase:AALB20_025930"/>
<keyword evidence="2" id="KW-0732">Signal</keyword>
<proteinExistence type="predicted"/>
<feature type="compositionally biased region" description="Polar residues" evidence="1">
    <location>
        <begin position="325"/>
        <end position="341"/>
    </location>
</feature>